<feature type="domain" description="SAP" evidence="1">
    <location>
        <begin position="254"/>
        <end position="288"/>
    </location>
</feature>
<gene>
    <name evidence="2" type="ORF">INT46_002717</name>
</gene>
<protein>
    <recommendedName>
        <fullName evidence="1">SAP domain-containing protein</fullName>
    </recommendedName>
</protein>
<reference evidence="2" key="1">
    <citation type="submission" date="2020-12" db="EMBL/GenBank/DDBJ databases">
        <title>Metabolic potential, ecology and presence of endohyphal bacteria is reflected in genomic diversity of Mucoromycotina.</title>
        <authorList>
            <person name="Muszewska A."/>
            <person name="Okrasinska A."/>
            <person name="Steczkiewicz K."/>
            <person name="Drgas O."/>
            <person name="Orlowska M."/>
            <person name="Perlinska-Lenart U."/>
            <person name="Aleksandrzak-Piekarczyk T."/>
            <person name="Szatraj K."/>
            <person name="Zielenkiewicz U."/>
            <person name="Pilsyk S."/>
            <person name="Malc E."/>
            <person name="Mieczkowski P."/>
            <person name="Kruszewska J.S."/>
            <person name="Biernat P."/>
            <person name="Pawlowska J."/>
        </authorList>
    </citation>
    <scope>NUCLEOTIDE SEQUENCE</scope>
    <source>
        <strain evidence="2">CBS 226.32</strain>
    </source>
</reference>
<dbReference type="Pfam" id="PF02037">
    <property type="entry name" value="SAP"/>
    <property type="match status" value="1"/>
</dbReference>
<dbReference type="OrthoDB" id="445357at2759"/>
<name>A0A8H7R6S1_9FUNG</name>
<dbReference type="InterPro" id="IPR003034">
    <property type="entry name" value="SAP_dom"/>
</dbReference>
<dbReference type="AlphaFoldDB" id="A0A8H7R6S1"/>
<dbReference type="PROSITE" id="PS50800">
    <property type="entry name" value="SAP"/>
    <property type="match status" value="1"/>
</dbReference>
<evidence type="ECO:0000259" key="1">
    <source>
        <dbReference type="PROSITE" id="PS50800"/>
    </source>
</evidence>
<keyword evidence="3" id="KW-1185">Reference proteome</keyword>
<dbReference type="Proteomes" id="UP000650833">
    <property type="component" value="Unassembled WGS sequence"/>
</dbReference>
<dbReference type="Gene3D" id="1.10.720.30">
    <property type="entry name" value="SAP domain"/>
    <property type="match status" value="1"/>
</dbReference>
<comment type="caution">
    <text evidence="2">The sequence shown here is derived from an EMBL/GenBank/DDBJ whole genome shotgun (WGS) entry which is preliminary data.</text>
</comment>
<dbReference type="EMBL" id="JAEPRC010000173">
    <property type="protein sequence ID" value="KAG2205472.1"/>
    <property type="molecule type" value="Genomic_DNA"/>
</dbReference>
<organism evidence="2 3">
    <name type="scientific">Mucor plumbeus</name>
    <dbReference type="NCBI Taxonomy" id="97098"/>
    <lineage>
        <taxon>Eukaryota</taxon>
        <taxon>Fungi</taxon>
        <taxon>Fungi incertae sedis</taxon>
        <taxon>Mucoromycota</taxon>
        <taxon>Mucoromycotina</taxon>
        <taxon>Mucoromycetes</taxon>
        <taxon>Mucorales</taxon>
        <taxon>Mucorineae</taxon>
        <taxon>Mucoraceae</taxon>
        <taxon>Mucor</taxon>
    </lineage>
</organism>
<dbReference type="SMART" id="SM00513">
    <property type="entry name" value="SAP"/>
    <property type="match status" value="1"/>
</dbReference>
<dbReference type="InterPro" id="IPR036361">
    <property type="entry name" value="SAP_dom_sf"/>
</dbReference>
<accession>A0A8H7R6S1</accession>
<evidence type="ECO:0000313" key="2">
    <source>
        <dbReference type="EMBL" id="KAG2205472.1"/>
    </source>
</evidence>
<proteinExistence type="predicted"/>
<sequence length="449" mass="50433">MFHNNPSISPPTNNMNQFSSLIEDDSNMNLLISPFEPDHVQLGYPDNYNTTQPMVIPNHSSNTDIYEGSELSPIAMPNTRLKFDATSTSSSPQYNTLNNFANEFVSRSPESSSSADSNLVSPPHQYYPSSASYSDFIWPEAPNGNTTTSTAARQQLQHNYHHNHNYSLKRSASVPPHFQKFKPHVQDGMYNQFQVTRMQQQQQQQQHNQQMAMASKPLPIQIQRVNAKNATTTKPLDAESHRRQLDEKLEKVNFEDITVAELKEMLRERGLSATGRKAELMNRLREEYELLIRRGGAAAVAASGIPASSSPALSTSSLVQRHLANMNIVESPKRQQQSRLYAPYSPPVRHSSISVGQLGSHRLASSVPDSLTQSYLNDQFMMRKPSTLRKSIDQENQEKEWFQSLGTSPSSNAFNSSVSNIDESATMSDNTFSSDVWDDQTLQTFLSQI</sequence>
<dbReference type="SUPFAM" id="SSF68906">
    <property type="entry name" value="SAP domain"/>
    <property type="match status" value="1"/>
</dbReference>
<evidence type="ECO:0000313" key="3">
    <source>
        <dbReference type="Proteomes" id="UP000650833"/>
    </source>
</evidence>